<evidence type="ECO:0000313" key="1">
    <source>
        <dbReference type="EMBL" id="KAH3834019.1"/>
    </source>
</evidence>
<dbReference type="EMBL" id="JAIWYP010000004">
    <property type="protein sequence ID" value="KAH3834019.1"/>
    <property type="molecule type" value="Genomic_DNA"/>
</dbReference>
<proteinExistence type="predicted"/>
<dbReference type="AlphaFoldDB" id="A0A9D4K6W2"/>
<sequence length="71" mass="8330">MSEELTNPTPHIVDLSDETRPTKLAEMYEEIYDNEWTDAWKELTKSNEKENIVIAELLMILQVSNTFLKTE</sequence>
<reference evidence="1" key="1">
    <citation type="journal article" date="2019" name="bioRxiv">
        <title>The Genome of the Zebra Mussel, Dreissena polymorpha: A Resource for Invasive Species Research.</title>
        <authorList>
            <person name="McCartney M.A."/>
            <person name="Auch B."/>
            <person name="Kono T."/>
            <person name="Mallez S."/>
            <person name="Zhang Y."/>
            <person name="Obille A."/>
            <person name="Becker A."/>
            <person name="Abrahante J.E."/>
            <person name="Garbe J."/>
            <person name="Badalamenti J.P."/>
            <person name="Herman A."/>
            <person name="Mangelson H."/>
            <person name="Liachko I."/>
            <person name="Sullivan S."/>
            <person name="Sone E.D."/>
            <person name="Koren S."/>
            <person name="Silverstein K.A.T."/>
            <person name="Beckman K.B."/>
            <person name="Gohl D.M."/>
        </authorList>
    </citation>
    <scope>NUCLEOTIDE SEQUENCE</scope>
    <source>
        <strain evidence="1">Duluth1</strain>
        <tissue evidence="1">Whole animal</tissue>
    </source>
</reference>
<keyword evidence="2" id="KW-1185">Reference proteome</keyword>
<protein>
    <submittedName>
        <fullName evidence="1">Uncharacterized protein</fullName>
    </submittedName>
</protein>
<gene>
    <name evidence="1" type="ORF">DPMN_107337</name>
</gene>
<organism evidence="1 2">
    <name type="scientific">Dreissena polymorpha</name>
    <name type="common">Zebra mussel</name>
    <name type="synonym">Mytilus polymorpha</name>
    <dbReference type="NCBI Taxonomy" id="45954"/>
    <lineage>
        <taxon>Eukaryota</taxon>
        <taxon>Metazoa</taxon>
        <taxon>Spiralia</taxon>
        <taxon>Lophotrochozoa</taxon>
        <taxon>Mollusca</taxon>
        <taxon>Bivalvia</taxon>
        <taxon>Autobranchia</taxon>
        <taxon>Heteroconchia</taxon>
        <taxon>Euheterodonta</taxon>
        <taxon>Imparidentia</taxon>
        <taxon>Neoheterodontei</taxon>
        <taxon>Myida</taxon>
        <taxon>Dreissenoidea</taxon>
        <taxon>Dreissenidae</taxon>
        <taxon>Dreissena</taxon>
    </lineage>
</organism>
<reference evidence="1" key="2">
    <citation type="submission" date="2020-11" db="EMBL/GenBank/DDBJ databases">
        <authorList>
            <person name="McCartney M.A."/>
            <person name="Auch B."/>
            <person name="Kono T."/>
            <person name="Mallez S."/>
            <person name="Becker A."/>
            <person name="Gohl D.M."/>
            <person name="Silverstein K.A.T."/>
            <person name="Koren S."/>
            <person name="Bechman K.B."/>
            <person name="Herman A."/>
            <person name="Abrahante J.E."/>
            <person name="Garbe J."/>
        </authorList>
    </citation>
    <scope>NUCLEOTIDE SEQUENCE</scope>
    <source>
        <strain evidence="1">Duluth1</strain>
        <tissue evidence="1">Whole animal</tissue>
    </source>
</reference>
<evidence type="ECO:0000313" key="2">
    <source>
        <dbReference type="Proteomes" id="UP000828390"/>
    </source>
</evidence>
<name>A0A9D4K6W2_DREPO</name>
<comment type="caution">
    <text evidence="1">The sequence shown here is derived from an EMBL/GenBank/DDBJ whole genome shotgun (WGS) entry which is preliminary data.</text>
</comment>
<dbReference type="Proteomes" id="UP000828390">
    <property type="component" value="Unassembled WGS sequence"/>
</dbReference>
<accession>A0A9D4K6W2</accession>